<evidence type="ECO:0008006" key="5">
    <source>
        <dbReference type="Google" id="ProtNLM"/>
    </source>
</evidence>
<protein>
    <recommendedName>
        <fullName evidence="5">Glycosyl transferase, group 1</fullName>
    </recommendedName>
</protein>
<dbReference type="InterPro" id="IPR028098">
    <property type="entry name" value="Glyco_trans_4-like_N"/>
</dbReference>
<dbReference type="AlphaFoldDB" id="A0A0S3QUA8"/>
<dbReference type="Pfam" id="PF00534">
    <property type="entry name" value="Glycos_transf_1"/>
    <property type="match status" value="1"/>
</dbReference>
<keyword evidence="4" id="KW-1185">Reference proteome</keyword>
<reference evidence="4" key="1">
    <citation type="journal article" date="2018" name="Science">
        <title>A primordial and reversible TCA cycle in a facultatively chemolithoautotrophic thermophile.</title>
        <authorList>
            <person name="Nunoura T."/>
            <person name="Chikaraishi Y."/>
            <person name="Izaki R."/>
            <person name="Suwa T."/>
            <person name="Sato T."/>
            <person name="Harada T."/>
            <person name="Mori K."/>
            <person name="Kato Y."/>
            <person name="Miyazaki M."/>
            <person name="Shimamura S."/>
            <person name="Yanagawa K."/>
            <person name="Shuto A."/>
            <person name="Ohkouchi N."/>
            <person name="Fujita N."/>
            <person name="Takaki Y."/>
            <person name="Atomi H."/>
            <person name="Takai K."/>
        </authorList>
    </citation>
    <scope>NUCLEOTIDE SEQUENCE [LARGE SCALE GENOMIC DNA]</scope>
    <source>
        <strain evidence="4">DSM 17441 / JCM 13301 / NBRC 103674 / ABI70S6</strain>
    </source>
</reference>
<dbReference type="Pfam" id="PF13439">
    <property type="entry name" value="Glyco_transf_4"/>
    <property type="match status" value="1"/>
</dbReference>
<dbReference type="InterPro" id="IPR001296">
    <property type="entry name" value="Glyco_trans_1"/>
</dbReference>
<name>A0A0S3QUA8_THET7</name>
<dbReference type="Proteomes" id="UP000063234">
    <property type="component" value="Chromosome"/>
</dbReference>
<feature type="domain" description="Glycosyltransferase subfamily 4-like N-terminal" evidence="2">
    <location>
        <begin position="15"/>
        <end position="163"/>
    </location>
</feature>
<evidence type="ECO:0000313" key="4">
    <source>
        <dbReference type="Proteomes" id="UP000063234"/>
    </source>
</evidence>
<dbReference type="Gene3D" id="3.40.50.2000">
    <property type="entry name" value="Glycogen Phosphorylase B"/>
    <property type="match status" value="2"/>
</dbReference>
<dbReference type="STRING" id="1298851.TST_1125"/>
<dbReference type="PANTHER" id="PTHR12526">
    <property type="entry name" value="GLYCOSYLTRANSFERASE"/>
    <property type="match status" value="1"/>
</dbReference>
<dbReference type="EMBL" id="AP013035">
    <property type="protein sequence ID" value="BAT71917.1"/>
    <property type="molecule type" value="Genomic_DNA"/>
</dbReference>
<accession>A0A0S3QUA8</accession>
<proteinExistence type="predicted"/>
<organism evidence="3 4">
    <name type="scientific">Thermosulfidibacter takaii (strain DSM 17441 / JCM 13301 / NBRC 103674 / ABI70S6)</name>
    <dbReference type="NCBI Taxonomy" id="1298851"/>
    <lineage>
        <taxon>Bacteria</taxon>
        <taxon>Pseudomonadati</taxon>
        <taxon>Thermosulfidibacterota</taxon>
        <taxon>Thermosulfidibacteria</taxon>
        <taxon>Thermosulfidibacterales</taxon>
        <taxon>Thermosulfidibacteraceae</taxon>
    </lineage>
</organism>
<dbReference type="GO" id="GO:0016757">
    <property type="term" value="F:glycosyltransferase activity"/>
    <property type="evidence" value="ECO:0007669"/>
    <property type="project" value="InterPro"/>
</dbReference>
<sequence length="361" mass="40091">MLLKILQLVAITGLGGTGASVSNLSKVLADAGYQLWVGCYPGSKVRERLEGYPGINLITNLHMPANFSPVKFVKDVTRLAKLIKKEGIEVIHSHSSPDSHIATLLKILFPRLVFIRSRHVPLTINDKLQCSLADAVVAVSYCVKGRMGLACAEKAVVIYDGFNSKALRNSLEKSSSVPVVRNIARYSPVKGLEFFLRAIKAVNEKMHLKAFVVGRKKDDGNRYYKKILDLRRRLGLENVVFFKGFVDNIAALYADSDVVTLTSIDSEGSSRVSIEALHFKVPVVAHKVCSIAEIVVHGKTGLLVEPGDWKSLAKGYLSSISYPALKKKLRVNCEKRRFLYSNKMLLDKHLKLYQSRILGRL</sequence>
<evidence type="ECO:0000259" key="2">
    <source>
        <dbReference type="Pfam" id="PF13439"/>
    </source>
</evidence>
<dbReference type="KEGG" id="ttk:TST_1125"/>
<evidence type="ECO:0000259" key="1">
    <source>
        <dbReference type="Pfam" id="PF00534"/>
    </source>
</evidence>
<feature type="domain" description="Glycosyl transferase family 1" evidence="1">
    <location>
        <begin position="166"/>
        <end position="332"/>
    </location>
</feature>
<evidence type="ECO:0000313" key="3">
    <source>
        <dbReference type="EMBL" id="BAT71917.1"/>
    </source>
</evidence>
<gene>
    <name evidence="3" type="ORF">TST_1125</name>
</gene>
<dbReference type="SUPFAM" id="SSF53756">
    <property type="entry name" value="UDP-Glycosyltransferase/glycogen phosphorylase"/>
    <property type="match status" value="1"/>
</dbReference>